<organism evidence="5 6">
    <name type="scientific">Pseudoduganella umbonata</name>
    <dbReference type="NCBI Taxonomy" id="864828"/>
    <lineage>
        <taxon>Bacteria</taxon>
        <taxon>Pseudomonadati</taxon>
        <taxon>Pseudomonadota</taxon>
        <taxon>Betaproteobacteria</taxon>
        <taxon>Burkholderiales</taxon>
        <taxon>Oxalobacteraceae</taxon>
        <taxon>Telluria group</taxon>
        <taxon>Pseudoduganella</taxon>
    </lineage>
</organism>
<dbReference type="Proteomes" id="UP000584325">
    <property type="component" value="Unassembled WGS sequence"/>
</dbReference>
<dbReference type="AlphaFoldDB" id="A0A7W5EHA5"/>
<keyword evidence="5" id="KW-0969">Cilium</keyword>
<dbReference type="Gene3D" id="6.10.10.10">
    <property type="entry name" value="Flagellar export chaperone, C-terminal domain"/>
    <property type="match status" value="1"/>
</dbReference>
<gene>
    <name evidence="5" type="ORF">FHS02_005996</name>
</gene>
<dbReference type="GO" id="GO:0005198">
    <property type="term" value="F:structural molecule activity"/>
    <property type="evidence" value="ECO:0007669"/>
    <property type="project" value="InterPro"/>
</dbReference>
<dbReference type="InterPro" id="IPR001492">
    <property type="entry name" value="Flagellin"/>
</dbReference>
<comment type="subcellular location">
    <subcellularLocation>
        <location evidence="1">Bacterial flagellum</location>
    </subcellularLocation>
</comment>
<evidence type="ECO:0000256" key="3">
    <source>
        <dbReference type="ARBA" id="ARBA00023143"/>
    </source>
</evidence>
<dbReference type="Pfam" id="PF00700">
    <property type="entry name" value="Flagellin_C"/>
    <property type="match status" value="1"/>
</dbReference>
<proteinExistence type="inferred from homology"/>
<comment type="caution">
    <text evidence="5">The sequence shown here is derived from an EMBL/GenBank/DDBJ whole genome shotgun (WGS) entry which is preliminary data.</text>
</comment>
<dbReference type="PANTHER" id="PTHR42792">
    <property type="entry name" value="FLAGELLIN"/>
    <property type="match status" value="1"/>
</dbReference>
<keyword evidence="5" id="KW-0966">Cell projection</keyword>
<evidence type="ECO:0000313" key="5">
    <source>
        <dbReference type="EMBL" id="MBB3225126.1"/>
    </source>
</evidence>
<feature type="domain" description="Flagellin C-terminal" evidence="4">
    <location>
        <begin position="2"/>
        <end position="54"/>
    </location>
</feature>
<keyword evidence="5" id="KW-0282">Flagellum</keyword>
<dbReference type="InterPro" id="IPR046358">
    <property type="entry name" value="Flagellin_C"/>
</dbReference>
<dbReference type="RefSeq" id="WP_260115675.1">
    <property type="nucleotide sequence ID" value="NZ_JACHXS010000016.1"/>
</dbReference>
<protein>
    <submittedName>
        <fullName evidence="5">Flagellin-like hook-associated protein FlgL</fullName>
    </submittedName>
</protein>
<name>A0A7W5EHA5_9BURK</name>
<keyword evidence="3" id="KW-0975">Bacterial flagellum</keyword>
<accession>A0A7W5EHA5</accession>
<evidence type="ECO:0000256" key="1">
    <source>
        <dbReference type="ARBA" id="ARBA00004365"/>
    </source>
</evidence>
<evidence type="ECO:0000256" key="2">
    <source>
        <dbReference type="ARBA" id="ARBA00005709"/>
    </source>
</evidence>
<dbReference type="GO" id="GO:0009288">
    <property type="term" value="C:bacterial-type flagellum"/>
    <property type="evidence" value="ECO:0007669"/>
    <property type="project" value="UniProtKB-SubCell"/>
</dbReference>
<evidence type="ECO:0000259" key="4">
    <source>
        <dbReference type="Pfam" id="PF00700"/>
    </source>
</evidence>
<evidence type="ECO:0000313" key="6">
    <source>
        <dbReference type="Proteomes" id="UP000584325"/>
    </source>
</evidence>
<feature type="non-terminal residue" evidence="5">
    <location>
        <position position="1"/>
    </location>
</feature>
<sequence>STTAENLSASKSRIVDTDFAAETASMTRGQILQQAGTAMLAQANQLPNGVMSLLR</sequence>
<reference evidence="5 6" key="1">
    <citation type="submission" date="2020-08" db="EMBL/GenBank/DDBJ databases">
        <title>Genomic Encyclopedia of Type Strains, Phase III (KMG-III): the genomes of soil and plant-associated and newly described type strains.</title>
        <authorList>
            <person name="Whitman W."/>
        </authorList>
    </citation>
    <scope>NUCLEOTIDE SEQUENCE [LARGE SCALE GENOMIC DNA]</scope>
    <source>
        <strain evidence="5 6">CECT 7753</strain>
    </source>
</reference>
<dbReference type="SUPFAM" id="SSF64518">
    <property type="entry name" value="Phase 1 flagellin"/>
    <property type="match status" value="1"/>
</dbReference>
<dbReference type="EMBL" id="JACHXS010000016">
    <property type="protein sequence ID" value="MBB3225126.1"/>
    <property type="molecule type" value="Genomic_DNA"/>
</dbReference>
<dbReference type="PANTHER" id="PTHR42792:SF2">
    <property type="entry name" value="FLAGELLIN"/>
    <property type="match status" value="1"/>
</dbReference>
<comment type="similarity">
    <text evidence="2">Belongs to the bacterial flagellin family.</text>
</comment>
<dbReference type="InterPro" id="IPR042187">
    <property type="entry name" value="Flagellin_C_sub2"/>
</dbReference>